<dbReference type="SUPFAM" id="SSF53187">
    <property type="entry name" value="Zn-dependent exopeptidases"/>
    <property type="match status" value="1"/>
</dbReference>
<dbReference type="GO" id="GO:0030288">
    <property type="term" value="C:outer membrane-bounded periplasmic space"/>
    <property type="evidence" value="ECO:0007669"/>
    <property type="project" value="TreeGrafter"/>
</dbReference>
<sequence>MGPTARGTLRGVRAAAVLCAAALVLAGCGAGPAPQAAPTSAPAATTADRTTPAPTTPTATSAPPTTTPAPTTPAPVVVLDPGHNGGNAADPGAIGTPVPDGTGGTKPCNTTGTATDAGYPEHAFTWDTALRVRDLLTAAGVQVVLTRQDDTGVGPCVDVRGQLGAQVGAAAFVGIHGDGAAAGSRGFHVITSSLDPGGPQVAAGTAALATDLRDALTAVEPVSDYLGTDGLDSRGDLAGLNLNTVPAVYVECGNMRNAADAALMSSEPGRQALAAQLAAGVLAFLAR</sequence>
<dbReference type="PROSITE" id="PS51257">
    <property type="entry name" value="PROKAR_LIPOPROTEIN"/>
    <property type="match status" value="1"/>
</dbReference>
<evidence type="ECO:0000256" key="2">
    <source>
        <dbReference type="SAM" id="MobiDB-lite"/>
    </source>
</evidence>
<dbReference type="Gene3D" id="3.40.630.40">
    <property type="entry name" value="Zn-dependent exopeptidases"/>
    <property type="match status" value="1"/>
</dbReference>
<dbReference type="PANTHER" id="PTHR30404">
    <property type="entry name" value="N-ACETYLMURAMOYL-L-ALANINE AMIDASE"/>
    <property type="match status" value="1"/>
</dbReference>
<gene>
    <name evidence="5" type="ORF">SAMN05661030_2156</name>
</gene>
<dbReference type="EMBL" id="FOMD01000002">
    <property type="protein sequence ID" value="SFC97933.1"/>
    <property type="molecule type" value="Genomic_DNA"/>
</dbReference>
<evidence type="ECO:0000256" key="3">
    <source>
        <dbReference type="SAM" id="SignalP"/>
    </source>
</evidence>
<evidence type="ECO:0000259" key="4">
    <source>
        <dbReference type="SMART" id="SM00646"/>
    </source>
</evidence>
<dbReference type="STRING" id="1225127.SAMN05661030_2156"/>
<dbReference type="PANTHER" id="PTHR30404:SF0">
    <property type="entry name" value="N-ACETYLMURAMOYL-L-ALANINE AMIDASE AMIC"/>
    <property type="match status" value="1"/>
</dbReference>
<dbReference type="Proteomes" id="UP000199022">
    <property type="component" value="Unassembled WGS sequence"/>
</dbReference>
<feature type="domain" description="MurNAc-LAA" evidence="4">
    <location>
        <begin position="161"/>
        <end position="282"/>
    </location>
</feature>
<reference evidence="6" key="1">
    <citation type="submission" date="2016-10" db="EMBL/GenBank/DDBJ databases">
        <authorList>
            <person name="Varghese N."/>
            <person name="Submissions S."/>
        </authorList>
    </citation>
    <scope>NUCLEOTIDE SEQUENCE [LARGE SCALE GENOMIC DNA]</scope>
    <source>
        <strain evidence="6">DSM 45962</strain>
    </source>
</reference>
<dbReference type="CDD" id="cd02696">
    <property type="entry name" value="MurNAc-LAA"/>
    <property type="match status" value="1"/>
</dbReference>
<dbReference type="AlphaFoldDB" id="A0A1I1NT33"/>
<feature type="region of interest" description="Disordered" evidence="2">
    <location>
        <begin position="31"/>
        <end position="109"/>
    </location>
</feature>
<name>A0A1I1NT33_9ACTN</name>
<keyword evidence="1" id="KW-0378">Hydrolase</keyword>
<accession>A0A1I1NT33</accession>
<dbReference type="InterPro" id="IPR050695">
    <property type="entry name" value="N-acetylmuramoyl_amidase_3"/>
</dbReference>
<evidence type="ECO:0000313" key="5">
    <source>
        <dbReference type="EMBL" id="SFC97933.1"/>
    </source>
</evidence>
<feature type="compositionally biased region" description="Low complexity" evidence="2">
    <location>
        <begin position="31"/>
        <end position="64"/>
    </location>
</feature>
<dbReference type="Pfam" id="PF01520">
    <property type="entry name" value="Amidase_3"/>
    <property type="match status" value="1"/>
</dbReference>
<feature type="chain" id="PRO_5038816798" evidence="3">
    <location>
        <begin position="27"/>
        <end position="287"/>
    </location>
</feature>
<dbReference type="GO" id="GO:0009253">
    <property type="term" value="P:peptidoglycan catabolic process"/>
    <property type="evidence" value="ECO:0007669"/>
    <property type="project" value="InterPro"/>
</dbReference>
<protein>
    <submittedName>
        <fullName evidence="5">N-acetylmuramoyl-L-alanine amidase</fullName>
    </submittedName>
</protein>
<keyword evidence="3" id="KW-0732">Signal</keyword>
<feature type="signal peptide" evidence="3">
    <location>
        <begin position="1"/>
        <end position="26"/>
    </location>
</feature>
<proteinExistence type="predicted"/>
<evidence type="ECO:0000313" key="6">
    <source>
        <dbReference type="Proteomes" id="UP000199022"/>
    </source>
</evidence>
<dbReference type="GO" id="GO:0008745">
    <property type="term" value="F:N-acetylmuramoyl-L-alanine amidase activity"/>
    <property type="evidence" value="ECO:0007669"/>
    <property type="project" value="InterPro"/>
</dbReference>
<organism evidence="5 6">
    <name type="scientific">Klenkia taihuensis</name>
    <dbReference type="NCBI Taxonomy" id="1225127"/>
    <lineage>
        <taxon>Bacteria</taxon>
        <taxon>Bacillati</taxon>
        <taxon>Actinomycetota</taxon>
        <taxon>Actinomycetes</taxon>
        <taxon>Geodermatophilales</taxon>
        <taxon>Geodermatophilaceae</taxon>
        <taxon>Klenkia</taxon>
    </lineage>
</organism>
<evidence type="ECO:0000256" key="1">
    <source>
        <dbReference type="ARBA" id="ARBA00022801"/>
    </source>
</evidence>
<dbReference type="SMART" id="SM00646">
    <property type="entry name" value="Ami_3"/>
    <property type="match status" value="1"/>
</dbReference>
<dbReference type="InterPro" id="IPR002508">
    <property type="entry name" value="MurNAc-LAA_cat"/>
</dbReference>
<keyword evidence="6" id="KW-1185">Reference proteome</keyword>